<feature type="domain" description="Major facilitator superfamily (MFS) profile" evidence="7">
    <location>
        <begin position="6"/>
        <end position="408"/>
    </location>
</feature>
<dbReference type="STRING" id="238.BBD35_12670"/>
<feature type="transmembrane region" description="Helical" evidence="6">
    <location>
        <begin position="278"/>
        <end position="299"/>
    </location>
</feature>
<evidence type="ECO:0000256" key="1">
    <source>
        <dbReference type="ARBA" id="ARBA00004429"/>
    </source>
</evidence>
<dbReference type="RefSeq" id="WP_069214230.1">
    <property type="nucleotide sequence ID" value="NZ_CP016378.1"/>
</dbReference>
<keyword evidence="4 6" id="KW-1133">Transmembrane helix</keyword>
<dbReference type="AlphaFoldDB" id="A0A1V3TY47"/>
<evidence type="ECO:0000256" key="4">
    <source>
        <dbReference type="ARBA" id="ARBA00022989"/>
    </source>
</evidence>
<dbReference type="Pfam" id="PF07690">
    <property type="entry name" value="MFS_1"/>
    <property type="match status" value="1"/>
</dbReference>
<dbReference type="PANTHER" id="PTHR43702">
    <property type="entry name" value="L-FUCOSE-PROTON SYMPORTER"/>
    <property type="match status" value="1"/>
</dbReference>
<keyword evidence="5 6" id="KW-0472">Membrane</keyword>
<organism evidence="8 9">
    <name type="scientific">Elizabethkingia meningoseptica</name>
    <name type="common">Chryseobacterium meningosepticum</name>
    <dbReference type="NCBI Taxonomy" id="238"/>
    <lineage>
        <taxon>Bacteria</taxon>
        <taxon>Pseudomonadati</taxon>
        <taxon>Bacteroidota</taxon>
        <taxon>Flavobacteriia</taxon>
        <taxon>Flavobacteriales</taxon>
        <taxon>Weeksellaceae</taxon>
        <taxon>Elizabethkingia</taxon>
    </lineage>
</organism>
<evidence type="ECO:0000256" key="3">
    <source>
        <dbReference type="ARBA" id="ARBA00022692"/>
    </source>
</evidence>
<feature type="transmembrane region" description="Helical" evidence="6">
    <location>
        <begin position="12"/>
        <end position="31"/>
    </location>
</feature>
<dbReference type="InterPro" id="IPR036259">
    <property type="entry name" value="MFS_trans_sf"/>
</dbReference>
<feature type="transmembrane region" description="Helical" evidence="6">
    <location>
        <begin position="166"/>
        <end position="184"/>
    </location>
</feature>
<feature type="transmembrane region" description="Helical" evidence="6">
    <location>
        <begin position="252"/>
        <end position="271"/>
    </location>
</feature>
<dbReference type="InterPro" id="IPR011701">
    <property type="entry name" value="MFS"/>
</dbReference>
<dbReference type="eggNOG" id="COG0738">
    <property type="taxonomic scope" value="Bacteria"/>
</dbReference>
<protein>
    <submittedName>
        <fullName evidence="8">MFS transporter</fullName>
    </submittedName>
</protein>
<accession>A0A1V3TY47</accession>
<sequence length="413" mass="45758">MKNFNIKAVLFLNYFVFAILLNSVGTVILQVQQNFGISKSSASVLEGFKDLPIAICSFILASFLPKIGIKNAMLIALALVSCMCCVMPFANDFWFFKLLFAVVGVSFALIKISVFTSIGLVTETDKEHSSFMGFLEGFFMIGVLAGNVLFSLFIDDHNPKSTHWLNVYWVLGVLSVLSFLFLFFSKLNEKEAKSENTNLLGDIKNSISLFRYKKVLCFLLCAFLFVLVEQSFQTWTPTFYKEILKVPTSMSIQAGAVLAGAFALGRFLSGFFSKKFSWIYVVSFCVIGFAISLLLVLPLTHNININTGTNWLNAPLVVYLFPLMGGLLAPIYPSINSVILASIPKYLHSAMSGLIVVFSAVGGTIGSVITGFVFQEFSGQRAFYLSLIPLSLLIISAIFMNRLKIQTNNKKHE</sequence>
<feature type="transmembrane region" description="Helical" evidence="6">
    <location>
        <begin position="215"/>
        <end position="232"/>
    </location>
</feature>
<proteinExistence type="predicted"/>
<feature type="transmembrane region" description="Helical" evidence="6">
    <location>
        <begin position="319"/>
        <end position="341"/>
    </location>
</feature>
<name>A0A1V3TY47_ELIME</name>
<dbReference type="EMBL" id="MPOG01000014">
    <property type="protein sequence ID" value="OOH94333.1"/>
    <property type="molecule type" value="Genomic_DNA"/>
</dbReference>
<dbReference type="Gene3D" id="1.20.1250.20">
    <property type="entry name" value="MFS general substrate transporter like domains"/>
    <property type="match status" value="1"/>
</dbReference>
<feature type="transmembrane region" description="Helical" evidence="6">
    <location>
        <begin position="51"/>
        <end position="67"/>
    </location>
</feature>
<evidence type="ECO:0000256" key="5">
    <source>
        <dbReference type="ARBA" id="ARBA00023136"/>
    </source>
</evidence>
<dbReference type="InterPro" id="IPR020846">
    <property type="entry name" value="MFS_dom"/>
</dbReference>
<gene>
    <name evidence="8" type="ORF">BMF97_13350</name>
</gene>
<feature type="transmembrane region" description="Helical" evidence="6">
    <location>
        <begin position="133"/>
        <end position="154"/>
    </location>
</feature>
<comment type="subcellular location">
    <subcellularLocation>
        <location evidence="1">Cell inner membrane</location>
        <topology evidence="1">Multi-pass membrane protein</topology>
    </subcellularLocation>
</comment>
<feature type="transmembrane region" description="Helical" evidence="6">
    <location>
        <begin position="381"/>
        <end position="401"/>
    </location>
</feature>
<dbReference type="OrthoDB" id="6395826at2"/>
<dbReference type="PROSITE" id="PS50850">
    <property type="entry name" value="MFS"/>
    <property type="match status" value="1"/>
</dbReference>
<dbReference type="GO" id="GO:0022857">
    <property type="term" value="F:transmembrane transporter activity"/>
    <property type="evidence" value="ECO:0007669"/>
    <property type="project" value="InterPro"/>
</dbReference>
<dbReference type="GO" id="GO:0005886">
    <property type="term" value="C:plasma membrane"/>
    <property type="evidence" value="ECO:0007669"/>
    <property type="project" value="UniProtKB-SubCell"/>
</dbReference>
<reference evidence="8 9" key="1">
    <citation type="submission" date="2016-11" db="EMBL/GenBank/DDBJ databases">
        <title>Genome sequence and comparative genomic analysis of clinical strain Elizabethkingia meningoseptica 61421 PRCM.</title>
        <authorList>
            <person name="Wang M."/>
            <person name="Hu S."/>
            <person name="Cao L."/>
            <person name="Jiang T."/>
            <person name="Zhou Y."/>
            <person name="Ming D."/>
        </authorList>
    </citation>
    <scope>NUCLEOTIDE SEQUENCE [LARGE SCALE GENOMIC DNA]</scope>
    <source>
        <strain evidence="8 9">61421 PRCM</strain>
    </source>
</reference>
<dbReference type="PANTHER" id="PTHR43702:SF11">
    <property type="entry name" value="L-FUCOSE-PROTON SYMPORTER"/>
    <property type="match status" value="1"/>
</dbReference>
<evidence type="ECO:0000256" key="6">
    <source>
        <dbReference type="SAM" id="Phobius"/>
    </source>
</evidence>
<dbReference type="Proteomes" id="UP000188947">
    <property type="component" value="Unassembled WGS sequence"/>
</dbReference>
<dbReference type="SUPFAM" id="SSF103473">
    <property type="entry name" value="MFS general substrate transporter"/>
    <property type="match status" value="1"/>
</dbReference>
<dbReference type="InterPro" id="IPR050375">
    <property type="entry name" value="MFS_TsgA-like"/>
</dbReference>
<evidence type="ECO:0000313" key="8">
    <source>
        <dbReference type="EMBL" id="OOH94333.1"/>
    </source>
</evidence>
<keyword evidence="3 6" id="KW-0812">Transmembrane</keyword>
<feature type="transmembrane region" description="Helical" evidence="6">
    <location>
        <begin position="96"/>
        <end position="121"/>
    </location>
</feature>
<evidence type="ECO:0000259" key="7">
    <source>
        <dbReference type="PROSITE" id="PS50850"/>
    </source>
</evidence>
<keyword evidence="2" id="KW-1003">Cell membrane</keyword>
<comment type="caution">
    <text evidence="8">The sequence shown here is derived from an EMBL/GenBank/DDBJ whole genome shotgun (WGS) entry which is preliminary data.</text>
</comment>
<evidence type="ECO:0000256" key="2">
    <source>
        <dbReference type="ARBA" id="ARBA00022475"/>
    </source>
</evidence>
<keyword evidence="9" id="KW-1185">Reference proteome</keyword>
<evidence type="ECO:0000313" key="9">
    <source>
        <dbReference type="Proteomes" id="UP000188947"/>
    </source>
</evidence>
<feature type="transmembrane region" description="Helical" evidence="6">
    <location>
        <begin position="353"/>
        <end position="375"/>
    </location>
</feature>
<feature type="transmembrane region" description="Helical" evidence="6">
    <location>
        <begin position="74"/>
        <end position="90"/>
    </location>
</feature>